<evidence type="ECO:0000259" key="2">
    <source>
        <dbReference type="SMART" id="SM00382"/>
    </source>
</evidence>
<accession>A0A1H0CN40</accession>
<name>A0A1H0CN40_9RHOB</name>
<dbReference type="PANTHER" id="PTHR35894:SF1">
    <property type="entry name" value="PHOSPHORIBULOKINASE _ URIDINE KINASE FAMILY"/>
    <property type="match status" value="1"/>
</dbReference>
<organism evidence="3 4">
    <name type="scientific">Lutimaribacter pacificus</name>
    <dbReference type="NCBI Taxonomy" id="391948"/>
    <lineage>
        <taxon>Bacteria</taxon>
        <taxon>Pseudomonadati</taxon>
        <taxon>Pseudomonadota</taxon>
        <taxon>Alphaproteobacteria</taxon>
        <taxon>Rhodobacterales</taxon>
        <taxon>Roseobacteraceae</taxon>
        <taxon>Lutimaribacter</taxon>
    </lineage>
</organism>
<dbReference type="Proteomes" id="UP000324252">
    <property type="component" value="Unassembled WGS sequence"/>
</dbReference>
<dbReference type="Gene3D" id="3.40.50.300">
    <property type="entry name" value="P-loop containing nucleotide triphosphate hydrolases"/>
    <property type="match status" value="1"/>
</dbReference>
<dbReference type="EMBL" id="FQZZ01000001">
    <property type="protein sequence ID" value="SHJ42763.1"/>
    <property type="molecule type" value="Genomic_DNA"/>
</dbReference>
<evidence type="ECO:0000313" key="3">
    <source>
        <dbReference type="EMBL" id="SHJ42763.1"/>
    </source>
</evidence>
<dbReference type="GO" id="GO:0016887">
    <property type="term" value="F:ATP hydrolysis activity"/>
    <property type="evidence" value="ECO:0007669"/>
    <property type="project" value="InterPro"/>
</dbReference>
<protein>
    <submittedName>
        <fullName evidence="3">Type II secretory pathway, component ExeA (Predicted ATPase)</fullName>
    </submittedName>
</protein>
<feature type="compositionally biased region" description="Basic and acidic residues" evidence="1">
    <location>
        <begin position="11"/>
        <end position="31"/>
    </location>
</feature>
<evidence type="ECO:0000313" key="4">
    <source>
        <dbReference type="Proteomes" id="UP000324252"/>
    </source>
</evidence>
<feature type="domain" description="AAA+ ATPase" evidence="2">
    <location>
        <begin position="141"/>
        <end position="283"/>
    </location>
</feature>
<dbReference type="RefSeq" id="WP_223227934.1">
    <property type="nucleotide sequence ID" value="NZ_FNIO01000001.1"/>
</dbReference>
<evidence type="ECO:0000256" key="1">
    <source>
        <dbReference type="SAM" id="MobiDB-lite"/>
    </source>
</evidence>
<keyword evidence="4" id="KW-1185">Reference proteome</keyword>
<dbReference type="InterPro" id="IPR052026">
    <property type="entry name" value="ExeA_AAA_ATPase_DNA-bind"/>
</dbReference>
<feature type="region of interest" description="Disordered" evidence="1">
    <location>
        <begin position="1"/>
        <end position="73"/>
    </location>
</feature>
<dbReference type="InterPro" id="IPR049945">
    <property type="entry name" value="AAA_22"/>
</dbReference>
<sequence length="379" mass="41636">MFWDSGSDVNTRADDRRGEVIHIADRGRPAPDPDVGPSSAGDQPVFRSQRGDPDAPHLRNGSTSRATPLEKAQKKVAASYTVDGGTDSGYREKMTGPLNIYTQHFGLSARPFTLVPDPDFLFWSAAHRRAYTMLEYGTLTGSPITLITGEVGAGKTTLLHKFLAGLGEGVKVGLISNAHGSRGELLRWVLMALDQPAERDATYVDLFDAFQKYLISEYATGNRVILIFDEAQNLSVETLEELRMFTNINSNKDELLQLVLVGQPELRDTIHRPELRQFAQRIAASFHLSAMDQETVTAYIGHRLRVAGAGRNLFTEAACHLIHEQTGGVPRLVNQLCDLSMVYAFTKNQKTVTLTTVEEVLADGTFFAAGSRPDLGSDI</sequence>
<dbReference type="PANTHER" id="PTHR35894">
    <property type="entry name" value="GENERAL SECRETION PATHWAY PROTEIN A-RELATED"/>
    <property type="match status" value="1"/>
</dbReference>
<dbReference type="SMART" id="SM00382">
    <property type="entry name" value="AAA"/>
    <property type="match status" value="1"/>
</dbReference>
<gene>
    <name evidence="3" type="ORF">SAMN05444142_101214</name>
</gene>
<dbReference type="AlphaFoldDB" id="A0A1H0CN40"/>
<dbReference type="SUPFAM" id="SSF52540">
    <property type="entry name" value="P-loop containing nucleoside triphosphate hydrolases"/>
    <property type="match status" value="1"/>
</dbReference>
<reference evidence="3 4" key="1">
    <citation type="submission" date="2016-11" db="EMBL/GenBank/DDBJ databases">
        <authorList>
            <person name="Varghese N."/>
            <person name="Submissions S."/>
        </authorList>
    </citation>
    <scope>NUCLEOTIDE SEQUENCE [LARGE SCALE GENOMIC DNA]</scope>
    <source>
        <strain evidence="3 4">DSM 29620</strain>
    </source>
</reference>
<proteinExistence type="predicted"/>
<dbReference type="InterPro" id="IPR003593">
    <property type="entry name" value="AAA+_ATPase"/>
</dbReference>
<dbReference type="InterPro" id="IPR027417">
    <property type="entry name" value="P-loop_NTPase"/>
</dbReference>
<dbReference type="Pfam" id="PF13401">
    <property type="entry name" value="AAA_22"/>
    <property type="match status" value="1"/>
</dbReference>